<protein>
    <recommendedName>
        <fullName evidence="9">DNA 3'-5' helicase</fullName>
        <ecNumber evidence="9">5.6.2.4</ecNumber>
    </recommendedName>
    <alternativeName>
        <fullName evidence="10">DNA 3'-5' helicase II</fullName>
    </alternativeName>
</protein>
<evidence type="ECO:0000256" key="12">
    <source>
        <dbReference type="PROSITE-ProRule" id="PRU00560"/>
    </source>
</evidence>
<name>A0A9D6Z5B1_9BACT</name>
<dbReference type="PANTHER" id="PTHR11070">
    <property type="entry name" value="UVRD / RECB / PCRA DNA HELICASE FAMILY MEMBER"/>
    <property type="match status" value="1"/>
</dbReference>
<evidence type="ECO:0000256" key="10">
    <source>
        <dbReference type="ARBA" id="ARBA00034923"/>
    </source>
</evidence>
<dbReference type="GO" id="GO:0003677">
    <property type="term" value="F:DNA binding"/>
    <property type="evidence" value="ECO:0007669"/>
    <property type="project" value="UniProtKB-KW"/>
</dbReference>
<dbReference type="SUPFAM" id="SSF52540">
    <property type="entry name" value="P-loop containing nucleoside triphosphate hydrolases"/>
    <property type="match status" value="1"/>
</dbReference>
<evidence type="ECO:0000256" key="11">
    <source>
        <dbReference type="ARBA" id="ARBA00048988"/>
    </source>
</evidence>
<dbReference type="Proteomes" id="UP000807825">
    <property type="component" value="Unassembled WGS sequence"/>
</dbReference>
<dbReference type="GO" id="GO:0016787">
    <property type="term" value="F:hydrolase activity"/>
    <property type="evidence" value="ECO:0007669"/>
    <property type="project" value="UniProtKB-UniRule"/>
</dbReference>
<dbReference type="Pfam" id="PF13361">
    <property type="entry name" value="UvrD_C"/>
    <property type="match status" value="1"/>
</dbReference>
<proteinExistence type="inferred from homology"/>
<feature type="domain" description="UvrD-like helicase C-terminal" evidence="14">
    <location>
        <begin position="299"/>
        <end position="575"/>
    </location>
</feature>
<dbReference type="InterPro" id="IPR027417">
    <property type="entry name" value="P-loop_NTPase"/>
</dbReference>
<keyword evidence="4 12" id="KW-0347">Helicase</keyword>
<evidence type="ECO:0000259" key="14">
    <source>
        <dbReference type="PROSITE" id="PS51217"/>
    </source>
</evidence>
<dbReference type="GO" id="GO:0043138">
    <property type="term" value="F:3'-5' DNA helicase activity"/>
    <property type="evidence" value="ECO:0007669"/>
    <property type="project" value="UniProtKB-EC"/>
</dbReference>
<dbReference type="PROSITE" id="PS51217">
    <property type="entry name" value="UVRD_HELICASE_CTER"/>
    <property type="match status" value="1"/>
</dbReference>
<dbReference type="CDD" id="cd17932">
    <property type="entry name" value="DEXQc_UvrD"/>
    <property type="match status" value="1"/>
</dbReference>
<evidence type="ECO:0000256" key="4">
    <source>
        <dbReference type="ARBA" id="ARBA00022806"/>
    </source>
</evidence>
<dbReference type="Gene3D" id="1.10.10.160">
    <property type="match status" value="1"/>
</dbReference>
<comment type="catalytic activity">
    <reaction evidence="11">
        <text>ATP + H2O = ADP + phosphate + H(+)</text>
        <dbReference type="Rhea" id="RHEA:13065"/>
        <dbReference type="ChEBI" id="CHEBI:15377"/>
        <dbReference type="ChEBI" id="CHEBI:15378"/>
        <dbReference type="ChEBI" id="CHEBI:30616"/>
        <dbReference type="ChEBI" id="CHEBI:43474"/>
        <dbReference type="ChEBI" id="CHEBI:456216"/>
        <dbReference type="EC" id="5.6.2.4"/>
    </reaction>
</comment>
<evidence type="ECO:0000259" key="13">
    <source>
        <dbReference type="PROSITE" id="PS51198"/>
    </source>
</evidence>
<evidence type="ECO:0000256" key="5">
    <source>
        <dbReference type="ARBA" id="ARBA00022840"/>
    </source>
</evidence>
<reference evidence="15" key="1">
    <citation type="submission" date="2020-07" db="EMBL/GenBank/DDBJ databases">
        <title>Huge and variable diversity of episymbiotic CPR bacteria and DPANN archaea in groundwater ecosystems.</title>
        <authorList>
            <person name="He C.Y."/>
            <person name="Keren R."/>
            <person name="Whittaker M."/>
            <person name="Farag I.F."/>
            <person name="Doudna J."/>
            <person name="Cate J.H.D."/>
            <person name="Banfield J.F."/>
        </authorList>
    </citation>
    <scope>NUCLEOTIDE SEQUENCE</scope>
    <source>
        <strain evidence="15">NC_groundwater_1664_Pr3_B-0.1um_52_9</strain>
    </source>
</reference>
<gene>
    <name evidence="15" type="ORF">HY912_19965</name>
</gene>
<comment type="similarity">
    <text evidence="1">Belongs to the helicase family. UvrD subfamily.</text>
</comment>
<dbReference type="PANTHER" id="PTHR11070:SF2">
    <property type="entry name" value="ATP-DEPENDENT DNA HELICASE SRS2"/>
    <property type="match status" value="1"/>
</dbReference>
<evidence type="ECO:0000313" key="15">
    <source>
        <dbReference type="EMBL" id="MBI5251775.1"/>
    </source>
</evidence>
<keyword evidence="3 12" id="KW-0378">Hydrolase</keyword>
<dbReference type="EC" id="5.6.2.4" evidence="9"/>
<accession>A0A9D6Z5B1</accession>
<dbReference type="Gene3D" id="3.40.50.300">
    <property type="entry name" value="P-loop containing nucleotide triphosphate hydrolases"/>
    <property type="match status" value="2"/>
</dbReference>
<keyword evidence="7" id="KW-0413">Isomerase</keyword>
<dbReference type="GO" id="GO:0000725">
    <property type="term" value="P:recombinational repair"/>
    <property type="evidence" value="ECO:0007669"/>
    <property type="project" value="TreeGrafter"/>
</dbReference>
<evidence type="ECO:0000313" key="16">
    <source>
        <dbReference type="Proteomes" id="UP000807825"/>
    </source>
</evidence>
<sequence length="669" mass="75988">MPIPEFQSAWEDLSPIQRQAAEWNESPLLVLAGPGSGKTRVLTCRIARILDSSRNLSFRILGLTFTNKAADEMRSRVATFVPGLENRLFLGTFHSFCASVLRQHGTHLHIHPNFNIYAQDADLQAILNDAVDEAESISPLVSDLDRKTLSVIQRLKADLVLPGHARTALPSRNLDESTAERMAVVYQAYEAELAKKNALDFNSLILKTWELFEKFPALAKHYRKVYEYICIDEFQDTNLAQYNLIRALTGDQHRNLFVVADDDQIIYQWNGASHKRLEQFRRDYSPGVIQLPMNYRCPPEIVDLANSLIQHNLLRSADKKPLETCRPCDGKAACLLIGPFPNKDAEANGVAQNIGRLHSMSLGSVVVLARNRKLLEGIQSALAVAGIPAVIAQRKDEFESTPIVWLHSCLRLANDRHDRNYLEAVCGTFKQLTGQEIDPEHVITSAEASHEDFFSHWIAILHKRPLGDDLQGVVQAVVDHLQKKRDFRAFISFSFEWFDRLVAGQSLSDGDRDQEVFARYDEEESVWKELTKEITDSLGWDVSLEAFIQELQLRSKEPQPAPDTVRLFTIHGAKGKEFDHVYLMGLVEDELPSFQSIRKGDRSPEMEEERRNCFVAITRTIETLTLSYAQEYRGWRKKPSRFLYEMGVLCKNEPPGLFAVELKPGKISF</sequence>
<comment type="caution">
    <text evidence="15">The sequence shown here is derived from an EMBL/GenBank/DDBJ whole genome shotgun (WGS) entry which is preliminary data.</text>
</comment>
<keyword evidence="2 12" id="KW-0547">Nucleotide-binding</keyword>
<evidence type="ECO:0000256" key="6">
    <source>
        <dbReference type="ARBA" id="ARBA00023125"/>
    </source>
</evidence>
<dbReference type="InterPro" id="IPR013986">
    <property type="entry name" value="DExx_box_DNA_helicase_dom_sf"/>
</dbReference>
<dbReference type="Gene3D" id="1.10.486.10">
    <property type="entry name" value="PCRA, domain 4"/>
    <property type="match status" value="1"/>
</dbReference>
<evidence type="ECO:0000256" key="1">
    <source>
        <dbReference type="ARBA" id="ARBA00009922"/>
    </source>
</evidence>
<evidence type="ECO:0000256" key="9">
    <source>
        <dbReference type="ARBA" id="ARBA00034808"/>
    </source>
</evidence>
<dbReference type="InterPro" id="IPR014017">
    <property type="entry name" value="DNA_helicase_UvrD-like_C"/>
</dbReference>
<evidence type="ECO:0000256" key="8">
    <source>
        <dbReference type="ARBA" id="ARBA00034617"/>
    </source>
</evidence>
<keyword evidence="6" id="KW-0238">DNA-binding</keyword>
<dbReference type="Pfam" id="PF00580">
    <property type="entry name" value="UvrD-helicase"/>
    <property type="match status" value="1"/>
</dbReference>
<evidence type="ECO:0000256" key="7">
    <source>
        <dbReference type="ARBA" id="ARBA00023235"/>
    </source>
</evidence>
<comment type="catalytic activity">
    <reaction evidence="8">
        <text>Couples ATP hydrolysis with the unwinding of duplex DNA by translocating in the 3'-5' direction.</text>
        <dbReference type="EC" id="5.6.2.4"/>
    </reaction>
</comment>
<dbReference type="AlphaFoldDB" id="A0A9D6Z5B1"/>
<dbReference type="InterPro" id="IPR014016">
    <property type="entry name" value="UvrD-like_ATP-bd"/>
</dbReference>
<dbReference type="GO" id="GO:0005524">
    <property type="term" value="F:ATP binding"/>
    <property type="evidence" value="ECO:0007669"/>
    <property type="project" value="UniProtKB-UniRule"/>
</dbReference>
<evidence type="ECO:0000256" key="3">
    <source>
        <dbReference type="ARBA" id="ARBA00022801"/>
    </source>
</evidence>
<feature type="domain" description="UvrD-like helicase ATP-binding" evidence="13">
    <location>
        <begin position="11"/>
        <end position="298"/>
    </location>
</feature>
<dbReference type="PROSITE" id="PS51198">
    <property type="entry name" value="UVRD_HELICASE_ATP_BIND"/>
    <property type="match status" value="1"/>
</dbReference>
<keyword evidence="5 12" id="KW-0067">ATP-binding</keyword>
<dbReference type="InterPro" id="IPR000212">
    <property type="entry name" value="DNA_helicase_UvrD/REP"/>
</dbReference>
<dbReference type="EMBL" id="JACRDE010000524">
    <property type="protein sequence ID" value="MBI5251775.1"/>
    <property type="molecule type" value="Genomic_DNA"/>
</dbReference>
<evidence type="ECO:0000256" key="2">
    <source>
        <dbReference type="ARBA" id="ARBA00022741"/>
    </source>
</evidence>
<organism evidence="15 16">
    <name type="scientific">Desulfomonile tiedjei</name>
    <dbReference type="NCBI Taxonomy" id="2358"/>
    <lineage>
        <taxon>Bacteria</taxon>
        <taxon>Pseudomonadati</taxon>
        <taxon>Thermodesulfobacteriota</taxon>
        <taxon>Desulfomonilia</taxon>
        <taxon>Desulfomonilales</taxon>
        <taxon>Desulfomonilaceae</taxon>
        <taxon>Desulfomonile</taxon>
    </lineage>
</organism>
<feature type="binding site" evidence="12">
    <location>
        <begin position="32"/>
        <end position="39"/>
    </location>
    <ligand>
        <name>ATP</name>
        <dbReference type="ChEBI" id="CHEBI:30616"/>
    </ligand>
</feature>